<feature type="transmembrane region" description="Helical" evidence="1">
    <location>
        <begin position="351"/>
        <end position="372"/>
    </location>
</feature>
<dbReference type="GeneID" id="61262627"/>
<feature type="transmembrane region" description="Helical" evidence="1">
    <location>
        <begin position="407"/>
        <end position="424"/>
    </location>
</feature>
<dbReference type="Pfam" id="PF20176">
    <property type="entry name" value="DUF6541"/>
    <property type="match status" value="1"/>
</dbReference>
<dbReference type="Proteomes" id="UP000594975">
    <property type="component" value="Chromosome"/>
</dbReference>
<feature type="transmembrane region" description="Helical" evidence="1">
    <location>
        <begin position="322"/>
        <end position="339"/>
    </location>
</feature>
<dbReference type="InterPro" id="IPR046671">
    <property type="entry name" value="DUF6541"/>
</dbReference>
<dbReference type="EMBL" id="CP065738">
    <property type="protein sequence ID" value="QPT54427.1"/>
    <property type="molecule type" value="Genomic_DNA"/>
</dbReference>
<dbReference type="KEGG" id="rkr:I6G21_04495"/>
<accession>A0A7T3CHZ0</accession>
<feature type="transmembrane region" description="Helical" evidence="1">
    <location>
        <begin position="273"/>
        <end position="290"/>
    </location>
</feature>
<reference evidence="2 3" key="1">
    <citation type="submission" date="2020-12" db="EMBL/GenBank/DDBJ databases">
        <title>FDA dAtabase for Regulatory Grade micrObial Sequences (FDA-ARGOS): Supporting development and validation of Infectious Disease Dx tests.</title>
        <authorList>
            <person name="Sproer C."/>
            <person name="Gronow S."/>
            <person name="Severitt S."/>
            <person name="Schroder I."/>
            <person name="Tallon L."/>
            <person name="Sadzewicz L."/>
            <person name="Zhao X."/>
            <person name="Boylan J."/>
            <person name="Ott S."/>
            <person name="Bowen H."/>
            <person name="Vavikolanu K."/>
            <person name="Mehta A."/>
            <person name="Aluvathingal J."/>
            <person name="Nadendla S."/>
            <person name="Lowell S."/>
            <person name="Myers T."/>
            <person name="Yan Y."/>
            <person name="Sichtig H."/>
        </authorList>
    </citation>
    <scope>NUCLEOTIDE SEQUENCE [LARGE SCALE GENOMIC DNA]</scope>
    <source>
        <strain evidence="2 3">FDAARGOS_864</strain>
    </source>
</reference>
<feature type="transmembrane region" description="Helical" evidence="1">
    <location>
        <begin position="297"/>
        <end position="316"/>
    </location>
</feature>
<evidence type="ECO:0008006" key="4">
    <source>
        <dbReference type="Google" id="ProtNLM"/>
    </source>
</evidence>
<feature type="transmembrane region" description="Helical" evidence="1">
    <location>
        <begin position="6"/>
        <end position="28"/>
    </location>
</feature>
<feature type="transmembrane region" description="Helical" evidence="1">
    <location>
        <begin position="509"/>
        <end position="531"/>
    </location>
</feature>
<evidence type="ECO:0000313" key="3">
    <source>
        <dbReference type="Proteomes" id="UP000594975"/>
    </source>
</evidence>
<feature type="transmembrane region" description="Helical" evidence="1">
    <location>
        <begin position="431"/>
        <end position="449"/>
    </location>
</feature>
<protein>
    <recommendedName>
        <fullName evidence="4">Glycosyltransferase RgtA/B/C/D-like domain-containing protein</fullName>
    </recommendedName>
</protein>
<organism evidence="2 3">
    <name type="scientific">Rothia kristinae</name>
    <dbReference type="NCBI Taxonomy" id="37923"/>
    <lineage>
        <taxon>Bacteria</taxon>
        <taxon>Bacillati</taxon>
        <taxon>Actinomycetota</taxon>
        <taxon>Actinomycetes</taxon>
        <taxon>Micrococcales</taxon>
        <taxon>Micrococcaceae</taxon>
        <taxon>Rothia</taxon>
    </lineage>
</organism>
<keyword evidence="1" id="KW-0472">Membrane</keyword>
<feature type="transmembrane region" description="Helical" evidence="1">
    <location>
        <begin position="127"/>
        <end position="147"/>
    </location>
</feature>
<sequence length="682" mass="73643">MAWLSLVPSLALCAAILVIPGLLVTLAVRVRGFDALALSPAVSVAVIAVSAIVAPHLGLRWALWIPLLGALLLALVLGAVHLLLTRSGLADRPAPRPTDRSAETPASAAAGSCRPASRWFDREQGRYWVALVLAGGLMLRVLTNAVGSPQWFSQTFDNNFHLNAVRWIADTGDASSMTLTAMTSGDEAPAFYPAAWHDVVSLVFMTGGDTIPAATNAMILVVGALVWPLSVLFLLRSMRRFGLLAVLCSAPLLAGFSAFPLLLIFFGVLYPNVLGLALIPAGLGIVLELFRLGEARRLDTVQAVLLGLPSALGVALAHPNAVMSLLVMAVPILVLRALRQIRRAAAGTTRPLAALGQVLLIAGLLWFVWYLWGVVRPQESAAAWGPSTSDSQAFGEALLNAPLSLVWAQWTVSILAVLGVVAAFRARTNRWLPLTYGVLIYYYVAVRYLQWDQDRMWVTGVWYNDPYRLAALLPLAAIPLAVLGVQMIAEDLARWRPLQVLARRSPRAAGRVGFGLGAVSLILVTALTQFARPLTQMMDNSYWTYYPGPGAALVSADELDVLEAMDRWVPAEDVVVVNPFTGGALAYALADRRTTAEHTLYTPTPAERTIDESLSEAREDPAVCRAVEEADARWVLDFGDREVNNGDHSDRYRGLEGLEQAGVARTVYRAGDAKLLEITACR</sequence>
<feature type="transmembrane region" description="Helical" evidence="1">
    <location>
        <begin position="242"/>
        <end position="267"/>
    </location>
</feature>
<gene>
    <name evidence="2" type="ORF">I6G21_04495</name>
</gene>
<feature type="transmembrane region" description="Helical" evidence="1">
    <location>
        <begin position="35"/>
        <end position="55"/>
    </location>
</feature>
<evidence type="ECO:0000256" key="1">
    <source>
        <dbReference type="SAM" id="Phobius"/>
    </source>
</evidence>
<name>A0A7T3CHZ0_9MICC</name>
<feature type="transmembrane region" description="Helical" evidence="1">
    <location>
        <begin position="213"/>
        <end position="235"/>
    </location>
</feature>
<keyword evidence="1" id="KW-1133">Transmembrane helix</keyword>
<dbReference type="RefSeq" id="WP_081046240.1">
    <property type="nucleotide sequence ID" value="NZ_CP065738.1"/>
</dbReference>
<evidence type="ECO:0000313" key="2">
    <source>
        <dbReference type="EMBL" id="QPT54427.1"/>
    </source>
</evidence>
<feature type="transmembrane region" description="Helical" evidence="1">
    <location>
        <begin position="469"/>
        <end position="489"/>
    </location>
</feature>
<dbReference type="AlphaFoldDB" id="A0A7T3CHZ0"/>
<proteinExistence type="predicted"/>
<feature type="transmembrane region" description="Helical" evidence="1">
    <location>
        <begin position="61"/>
        <end position="84"/>
    </location>
</feature>
<keyword evidence="1" id="KW-0812">Transmembrane</keyword>